<dbReference type="PANTHER" id="PTHR30472">
    <property type="entry name" value="FERRIC ENTEROBACTIN TRANSPORT SYSTEM PERMEASE PROTEIN"/>
    <property type="match status" value="1"/>
</dbReference>
<name>R9T7A9_METII</name>
<dbReference type="KEGG" id="mer:MMINT_12040"/>
<keyword evidence="6 8" id="KW-1133">Transmembrane helix</keyword>
<dbReference type="FunFam" id="1.10.3470.10:FF:000001">
    <property type="entry name" value="Vitamin B12 ABC transporter permease BtuC"/>
    <property type="match status" value="1"/>
</dbReference>
<dbReference type="STRING" id="1295009.MMINT_12040"/>
<comment type="subcellular location">
    <subcellularLocation>
        <location evidence="1">Cell membrane</location>
        <topology evidence="1">Multi-pass membrane protein</topology>
    </subcellularLocation>
</comment>
<gene>
    <name evidence="9" type="ORF">MMINT_12040</name>
</gene>
<protein>
    <submittedName>
        <fullName evidence="9">ABC-type Fe3+-siderophore transport system, permease component</fullName>
    </submittedName>
</protein>
<feature type="transmembrane region" description="Helical" evidence="8">
    <location>
        <begin position="91"/>
        <end position="111"/>
    </location>
</feature>
<keyword evidence="7 8" id="KW-0472">Membrane</keyword>
<evidence type="ECO:0000256" key="5">
    <source>
        <dbReference type="ARBA" id="ARBA00022692"/>
    </source>
</evidence>
<dbReference type="RefSeq" id="WP_020449059.1">
    <property type="nucleotide sequence ID" value="NC_021353.1"/>
</dbReference>
<feature type="transmembrane region" description="Helical" evidence="8">
    <location>
        <begin position="223"/>
        <end position="244"/>
    </location>
</feature>
<dbReference type="Proteomes" id="UP000014070">
    <property type="component" value="Chromosome"/>
</dbReference>
<dbReference type="GeneID" id="41323592"/>
<sequence>MIAPWKKYYDDFDPDSSAEEAELMKKYGNYVYKKYIFIIICIIGAFIVAGFATTIGPYDIGFFESYRIIFDHILGNVQDANKDYIIWTVRLPRIVAGLIAGAALAVAGATMQSTMKNPLADPYTTGISAGASFGATIAIVMGFSLTGGNYAVVINAFIFSLIPMAVIMLVSTIRHASPTTIILSGLAVMYLFNAMTTLLMLMADPNALEDAFRWQVGTLGYSSWDTIPIMFVVSLIGGLLLQILSSKINVLTSGDESARSLGIDADKLRLICLVIVSLMAAAVVSFTGIIGFIGLVCPHICRMFVGSDSKYLLPSSAAFGAVFLILADLIGRTIIAPTVLQVGVITAFIGGPVLLYLLIKQKKDVW</sequence>
<dbReference type="SUPFAM" id="SSF81345">
    <property type="entry name" value="ABC transporter involved in vitamin B12 uptake, BtuC"/>
    <property type="match status" value="1"/>
</dbReference>
<feature type="transmembrane region" description="Helical" evidence="8">
    <location>
        <begin position="311"/>
        <end position="331"/>
    </location>
</feature>
<evidence type="ECO:0000256" key="4">
    <source>
        <dbReference type="ARBA" id="ARBA00022475"/>
    </source>
</evidence>
<dbReference type="PANTHER" id="PTHR30472:SF25">
    <property type="entry name" value="ABC TRANSPORTER PERMEASE PROTEIN MJ0876-RELATED"/>
    <property type="match status" value="1"/>
</dbReference>
<dbReference type="CDD" id="cd06550">
    <property type="entry name" value="TM_ABC_iron-siderophores_like"/>
    <property type="match status" value="1"/>
</dbReference>
<evidence type="ECO:0000256" key="1">
    <source>
        <dbReference type="ARBA" id="ARBA00004651"/>
    </source>
</evidence>
<dbReference type="HOGENOM" id="CLU_013016_0_0_2"/>
<evidence type="ECO:0000313" key="10">
    <source>
        <dbReference type="Proteomes" id="UP000014070"/>
    </source>
</evidence>
<dbReference type="AlphaFoldDB" id="R9T7A9"/>
<feature type="transmembrane region" description="Helical" evidence="8">
    <location>
        <begin position="35"/>
        <end position="55"/>
    </location>
</feature>
<feature type="transmembrane region" description="Helical" evidence="8">
    <location>
        <begin position="270"/>
        <end position="296"/>
    </location>
</feature>
<dbReference type="Gene3D" id="1.10.3470.10">
    <property type="entry name" value="ABC transporter involved in vitamin B12 uptake, BtuC"/>
    <property type="match status" value="1"/>
</dbReference>
<evidence type="ECO:0000256" key="2">
    <source>
        <dbReference type="ARBA" id="ARBA00007935"/>
    </source>
</evidence>
<dbReference type="InParanoid" id="R9T7A9"/>
<accession>R9T7A9</accession>
<feature type="transmembrane region" description="Helical" evidence="8">
    <location>
        <begin position="123"/>
        <end position="144"/>
    </location>
</feature>
<dbReference type="GO" id="GO:0005886">
    <property type="term" value="C:plasma membrane"/>
    <property type="evidence" value="ECO:0007669"/>
    <property type="project" value="UniProtKB-SubCell"/>
</dbReference>
<feature type="transmembrane region" description="Helical" evidence="8">
    <location>
        <begin position="150"/>
        <end position="170"/>
    </location>
</feature>
<evidence type="ECO:0000256" key="6">
    <source>
        <dbReference type="ARBA" id="ARBA00022989"/>
    </source>
</evidence>
<reference evidence="9 10" key="1">
    <citation type="journal article" date="2013" name="Genome Announc.">
        <title>Genome sequence of 'Candidatus Methanomassiliicoccus intestinalis' Issoire-Mx1, a third thermoplasmatales-related methanogenic archaeon from human feces.</title>
        <authorList>
            <person name="Borrel G."/>
            <person name="Harris H.M."/>
            <person name="Parisot N."/>
            <person name="Gaci N."/>
            <person name="Tottey W."/>
            <person name="Mihajlovski A."/>
            <person name="Deane J."/>
            <person name="Gribaldo S."/>
            <person name="Bardot O."/>
            <person name="Peyretaillade E."/>
            <person name="Peyret P."/>
            <person name="O'Toole P.W."/>
            <person name="Brugere J.F."/>
        </authorList>
    </citation>
    <scope>NUCLEOTIDE SEQUENCE [LARGE SCALE GENOMIC DNA]</scope>
    <source>
        <strain evidence="9 10">Issoire-Mx1</strain>
    </source>
</reference>
<evidence type="ECO:0000256" key="7">
    <source>
        <dbReference type="ARBA" id="ARBA00023136"/>
    </source>
</evidence>
<dbReference type="GO" id="GO:0022857">
    <property type="term" value="F:transmembrane transporter activity"/>
    <property type="evidence" value="ECO:0007669"/>
    <property type="project" value="InterPro"/>
</dbReference>
<dbReference type="Pfam" id="PF01032">
    <property type="entry name" value="FecCD"/>
    <property type="match status" value="1"/>
</dbReference>
<evidence type="ECO:0000256" key="8">
    <source>
        <dbReference type="SAM" id="Phobius"/>
    </source>
</evidence>
<keyword evidence="4" id="KW-1003">Cell membrane</keyword>
<keyword evidence="10" id="KW-1185">Reference proteome</keyword>
<keyword evidence="3" id="KW-0813">Transport</keyword>
<dbReference type="EMBL" id="CP005934">
    <property type="protein sequence ID" value="AGN26534.1"/>
    <property type="molecule type" value="Genomic_DNA"/>
</dbReference>
<feature type="transmembrane region" description="Helical" evidence="8">
    <location>
        <begin position="182"/>
        <end position="203"/>
    </location>
</feature>
<organism evidence="9 10">
    <name type="scientific">Methanomassiliicoccus intestinalis (strain Issoire-Mx1)</name>
    <dbReference type="NCBI Taxonomy" id="1295009"/>
    <lineage>
        <taxon>Archaea</taxon>
        <taxon>Methanobacteriati</taxon>
        <taxon>Thermoplasmatota</taxon>
        <taxon>Thermoplasmata</taxon>
        <taxon>Methanomassiliicoccales</taxon>
        <taxon>Methanomassiliicoccaceae</taxon>
        <taxon>Methanomassiliicoccus</taxon>
    </lineage>
</organism>
<evidence type="ECO:0000313" key="9">
    <source>
        <dbReference type="EMBL" id="AGN26534.1"/>
    </source>
</evidence>
<proteinExistence type="inferred from homology"/>
<keyword evidence="5 8" id="KW-0812">Transmembrane</keyword>
<dbReference type="InterPro" id="IPR000522">
    <property type="entry name" value="ABC_transptr_permease_BtuC"/>
</dbReference>
<evidence type="ECO:0000256" key="3">
    <source>
        <dbReference type="ARBA" id="ARBA00022448"/>
    </source>
</evidence>
<dbReference type="InterPro" id="IPR037294">
    <property type="entry name" value="ABC_BtuC-like"/>
</dbReference>
<comment type="similarity">
    <text evidence="2">Belongs to the binding-protein-dependent transport system permease family. FecCD subfamily.</text>
</comment>
<feature type="transmembrane region" description="Helical" evidence="8">
    <location>
        <begin position="338"/>
        <end position="359"/>
    </location>
</feature>
<dbReference type="GO" id="GO:0033214">
    <property type="term" value="P:siderophore-iron import into cell"/>
    <property type="evidence" value="ECO:0007669"/>
    <property type="project" value="TreeGrafter"/>
</dbReference>